<dbReference type="RefSeq" id="XP_017991972.1">
    <property type="nucleotide sequence ID" value="XM_018138576.1"/>
</dbReference>
<comment type="caution">
    <text evidence="6">The sequence shown here is derived from an EMBL/GenBank/DDBJ whole genome shotgun (WGS) entry which is preliminary data.</text>
</comment>
<dbReference type="GO" id="GO:0005666">
    <property type="term" value="C:RNA polymerase III complex"/>
    <property type="evidence" value="ECO:0007669"/>
    <property type="project" value="InterPro"/>
</dbReference>
<keyword evidence="4" id="KW-0539">Nucleus</keyword>
<dbReference type="EMBL" id="LGAV01000004">
    <property type="protein sequence ID" value="KOS14340.1"/>
    <property type="molecule type" value="Genomic_DNA"/>
</dbReference>
<evidence type="ECO:0000256" key="3">
    <source>
        <dbReference type="ARBA" id="ARBA00023163"/>
    </source>
</evidence>
<gene>
    <name evidence="6" type="ORF">Malapachy_4121</name>
</gene>
<dbReference type="GeneID" id="28730452"/>
<evidence type="ECO:0000313" key="7">
    <source>
        <dbReference type="Proteomes" id="UP000037751"/>
    </source>
</evidence>
<dbReference type="PANTHER" id="PTHR13408">
    <property type="entry name" value="DNA-DIRECTED RNA POLYMERASE III"/>
    <property type="match status" value="1"/>
</dbReference>
<feature type="region of interest" description="Disordered" evidence="5">
    <location>
        <begin position="196"/>
        <end position="241"/>
    </location>
</feature>
<keyword evidence="3" id="KW-0804">Transcription</keyword>
<dbReference type="PANTHER" id="PTHR13408:SF0">
    <property type="entry name" value="DNA-DIRECTED RNA POLYMERASE III SUBUNIT RPC4"/>
    <property type="match status" value="1"/>
</dbReference>
<feature type="compositionally biased region" description="Low complexity" evidence="5">
    <location>
        <begin position="37"/>
        <end position="58"/>
    </location>
</feature>
<feature type="compositionally biased region" description="Acidic residues" evidence="5">
    <location>
        <begin position="230"/>
        <end position="239"/>
    </location>
</feature>
<keyword evidence="7" id="KW-1185">Reference proteome</keyword>
<evidence type="ECO:0000313" key="6">
    <source>
        <dbReference type="EMBL" id="KOS14340.1"/>
    </source>
</evidence>
<dbReference type="Pfam" id="PF05132">
    <property type="entry name" value="RNA_pol_Rpc4"/>
    <property type="match status" value="1"/>
</dbReference>
<dbReference type="Proteomes" id="UP000037751">
    <property type="component" value="Unassembled WGS sequence"/>
</dbReference>
<dbReference type="OrthoDB" id="5836119at2759"/>
<evidence type="ECO:0000256" key="2">
    <source>
        <dbReference type="ARBA" id="ARBA00022478"/>
    </source>
</evidence>
<evidence type="ECO:0000256" key="1">
    <source>
        <dbReference type="ARBA" id="ARBA00004123"/>
    </source>
</evidence>
<sequence length="384" mass="40840">MTDETPNEATNQGGRMTRSHSQAPAPGRTTSMVPSRAGSAVGASATPSPTTSRSSTPQPGGGARMVFRPVMPQRRRTPGASLSAAKDEAATHTASPSNEATRVKGRTAGPRPASRPRGQIEMTATGPFAMGHADRSTSRSMTKAAAMMAAPAPSSEPSSSTVTPKPMGSSDVDGPTNDTIDIERVQDLDAMAPQSLLHAPPSFKREPTPSKAEETKPQPDVNLSQALDLSESEDEDAEDATAPHFADTIQRSLSTDHLFLFQFPHTFPTFHRPDESQMAVQEPAKTEDVIDIDTETHAAAPPRPEGQMGHLDIYADGRVMLRIGDMPFDVVSGSETSFLQQVMVLDAERQQAQCLGDLDGKLIVTPNLDYLMANARVAPSASHP</sequence>
<accession>A0A0M8MV21</accession>
<dbReference type="InterPro" id="IPR007811">
    <property type="entry name" value="RPC4"/>
</dbReference>
<dbReference type="VEuPathDB" id="FungiDB:Malapachy_4121"/>
<comment type="subcellular location">
    <subcellularLocation>
        <location evidence="1">Nucleus</location>
    </subcellularLocation>
</comment>
<protein>
    <submittedName>
        <fullName evidence="6">Rpc53-47 kd subunit of dna-directed rna polymerase iii</fullName>
    </submittedName>
</protein>
<organism evidence="6 7">
    <name type="scientific">Malassezia pachydermatis</name>
    <dbReference type="NCBI Taxonomy" id="77020"/>
    <lineage>
        <taxon>Eukaryota</taxon>
        <taxon>Fungi</taxon>
        <taxon>Dikarya</taxon>
        <taxon>Basidiomycota</taxon>
        <taxon>Ustilaginomycotina</taxon>
        <taxon>Malasseziomycetes</taxon>
        <taxon>Malasseziales</taxon>
        <taxon>Malasseziaceae</taxon>
        <taxon>Malassezia</taxon>
    </lineage>
</organism>
<evidence type="ECO:0000256" key="5">
    <source>
        <dbReference type="SAM" id="MobiDB-lite"/>
    </source>
</evidence>
<keyword evidence="2 6" id="KW-0240">DNA-directed RNA polymerase</keyword>
<feature type="region of interest" description="Disordered" evidence="5">
    <location>
        <begin position="1"/>
        <end position="178"/>
    </location>
</feature>
<dbReference type="STRING" id="77020.A0A0M8MV21"/>
<proteinExistence type="predicted"/>
<reference evidence="6 7" key="1">
    <citation type="submission" date="2015-07" db="EMBL/GenBank/DDBJ databases">
        <title>Draft Genome Sequence of Malassezia furfur CBS1878 and Malassezia pachydermatis CBS1879.</title>
        <authorList>
            <person name="Triana S."/>
            <person name="Ohm R."/>
            <person name="Gonzalez A."/>
            <person name="DeCock H."/>
            <person name="Restrepo S."/>
            <person name="Celis A."/>
        </authorList>
    </citation>
    <scope>NUCLEOTIDE SEQUENCE [LARGE SCALE GENOMIC DNA]</scope>
    <source>
        <strain evidence="6 7">CBS 1879</strain>
    </source>
</reference>
<dbReference type="GO" id="GO:0003677">
    <property type="term" value="F:DNA binding"/>
    <property type="evidence" value="ECO:0007669"/>
    <property type="project" value="InterPro"/>
</dbReference>
<evidence type="ECO:0000256" key="4">
    <source>
        <dbReference type="ARBA" id="ARBA00023242"/>
    </source>
</evidence>
<feature type="compositionally biased region" description="Polar residues" evidence="5">
    <location>
        <begin position="7"/>
        <end position="33"/>
    </location>
</feature>
<feature type="compositionally biased region" description="Low complexity" evidence="5">
    <location>
        <begin position="138"/>
        <end position="161"/>
    </location>
</feature>
<dbReference type="AlphaFoldDB" id="A0A0M8MV21"/>
<feature type="compositionally biased region" description="Basic and acidic residues" evidence="5">
    <location>
        <begin position="203"/>
        <end position="217"/>
    </location>
</feature>
<dbReference type="GO" id="GO:0042797">
    <property type="term" value="P:tRNA transcription by RNA polymerase III"/>
    <property type="evidence" value="ECO:0007669"/>
    <property type="project" value="TreeGrafter"/>
</dbReference>
<name>A0A0M8MV21_9BASI</name>